<evidence type="ECO:0000313" key="3">
    <source>
        <dbReference type="Proteomes" id="UP000011135"/>
    </source>
</evidence>
<comment type="caution">
    <text evidence="2">The sequence shown here is derived from an EMBL/GenBank/DDBJ whole genome shotgun (WGS) entry which is preliminary data.</text>
</comment>
<gene>
    <name evidence="2" type="ORF">C900_00780</name>
</gene>
<feature type="signal peptide" evidence="1">
    <location>
        <begin position="1"/>
        <end position="24"/>
    </location>
</feature>
<protein>
    <submittedName>
        <fullName evidence="2">Uncharacterized protein</fullName>
    </submittedName>
</protein>
<accession>L8JYV5</accession>
<reference evidence="2 3" key="1">
    <citation type="submission" date="2012-12" db="EMBL/GenBank/DDBJ databases">
        <title>Genome assembly of Fulvivirga imtechensis AK7.</title>
        <authorList>
            <person name="Nupur N."/>
            <person name="Khatri I."/>
            <person name="Kumar R."/>
            <person name="Subramanian S."/>
            <person name="Pinnaka A."/>
        </authorList>
    </citation>
    <scope>NUCLEOTIDE SEQUENCE [LARGE SCALE GENOMIC DNA]</scope>
    <source>
        <strain evidence="2 3">AK7</strain>
    </source>
</reference>
<evidence type="ECO:0000256" key="1">
    <source>
        <dbReference type="SAM" id="SignalP"/>
    </source>
</evidence>
<keyword evidence="1" id="KW-0732">Signal</keyword>
<dbReference type="RefSeq" id="WP_009578479.1">
    <property type="nucleotide sequence ID" value="NZ_AMZN01000014.1"/>
</dbReference>
<proteinExistence type="predicted"/>
<name>L8JYV5_9BACT</name>
<organism evidence="2 3">
    <name type="scientific">Fulvivirga imtechensis AK7</name>
    <dbReference type="NCBI Taxonomy" id="1237149"/>
    <lineage>
        <taxon>Bacteria</taxon>
        <taxon>Pseudomonadati</taxon>
        <taxon>Bacteroidota</taxon>
        <taxon>Cytophagia</taxon>
        <taxon>Cytophagales</taxon>
        <taxon>Fulvivirgaceae</taxon>
        <taxon>Fulvivirga</taxon>
    </lineage>
</organism>
<evidence type="ECO:0000313" key="2">
    <source>
        <dbReference type="EMBL" id="ELR72819.1"/>
    </source>
</evidence>
<dbReference type="Proteomes" id="UP000011135">
    <property type="component" value="Unassembled WGS sequence"/>
</dbReference>
<dbReference type="STRING" id="1237149.C900_00780"/>
<sequence>MKTLMKISALVVLGMALSAPLLFADTGEKTIEKARATVTNAAPDDWEARAKAAHMCIKKNVNLTEAKGWLDTSLSIKESALGLEVAGDYYMVNKLYDKAIANYVKSMLTLKEKDFYANTDDLQIKIDKAKKLLKA</sequence>
<dbReference type="OrthoDB" id="981682at2"/>
<dbReference type="AlphaFoldDB" id="L8JYV5"/>
<dbReference type="EMBL" id="AMZN01000014">
    <property type="protein sequence ID" value="ELR72819.1"/>
    <property type="molecule type" value="Genomic_DNA"/>
</dbReference>
<keyword evidence="3" id="KW-1185">Reference proteome</keyword>
<feature type="chain" id="PRO_5003993542" evidence="1">
    <location>
        <begin position="25"/>
        <end position="135"/>
    </location>
</feature>